<feature type="region of interest" description="Disordered" evidence="1">
    <location>
        <begin position="191"/>
        <end position="222"/>
    </location>
</feature>
<proteinExistence type="predicted"/>
<feature type="compositionally biased region" description="Polar residues" evidence="1">
    <location>
        <begin position="455"/>
        <end position="476"/>
    </location>
</feature>
<protein>
    <submittedName>
        <fullName evidence="2">Uncharacterized protein</fullName>
    </submittedName>
</protein>
<evidence type="ECO:0000313" key="3">
    <source>
        <dbReference type="Proteomes" id="UP001324427"/>
    </source>
</evidence>
<dbReference type="EMBL" id="JAVFHQ010000029">
    <property type="protein sequence ID" value="KAK4543811.1"/>
    <property type="molecule type" value="Genomic_DNA"/>
</dbReference>
<feature type="region of interest" description="Disordered" evidence="1">
    <location>
        <begin position="350"/>
        <end position="373"/>
    </location>
</feature>
<gene>
    <name evidence="2" type="ORF">LTR36_004844</name>
</gene>
<feature type="region of interest" description="Disordered" evidence="1">
    <location>
        <begin position="532"/>
        <end position="564"/>
    </location>
</feature>
<sequence>MDYKIATQLKQEGKDLDTREEALVKREIAVQKKEKAQETGAIEQIYLTLPKDVQAAMETLAQFKRAADPLPAVYKVCAAPKSHVKTPIAQNVKQSQQGKPKLFVDTARANQRATAQLFTMPPGRADAKVGFSAHTKAMPALCEPPKTAQHPWYRGWTPTPYALSLQAKTPNYSEQDQAFRAAYPQAHIYGTYPQDSNRGSRPEMKFAPTGPPGYSDGPADEEDEYGAEWGVAMTAEEKKKRDEDEAEGMGSGFQYAALDTEELMQRVRQRQEAERLFEGTSPDGEESRSFYEAKAPVDFGFDPLKVLFQAAVAKEAKEKAEADVEAKAAPAESLIDPGFYNGKVTHYATYPVGRHSQPPTTQELDDVAGTSDANKVRNASESRNAYLTHLLTDPDPYYSGRAYVPRKSFQPIQFDEMPGITTPSPIAYAANTASPEACRAPRCDETSIFGPPGNGVTTYKPSNPPTVTAPSTSRNPGSVPVQLDDTPGLGDKNKPRTACNPFFSDAILHPKGAEELAHRPGGQTFGEYLAEYGLGEQALLPEEEEEEEEEEEKEKGCGVEDGGIGEEYFAFY</sequence>
<name>A0AAV9JH26_9PEZI</name>
<evidence type="ECO:0000313" key="2">
    <source>
        <dbReference type="EMBL" id="KAK4543811.1"/>
    </source>
</evidence>
<organism evidence="2 3">
    <name type="scientific">Oleoguttula mirabilis</name>
    <dbReference type="NCBI Taxonomy" id="1507867"/>
    <lineage>
        <taxon>Eukaryota</taxon>
        <taxon>Fungi</taxon>
        <taxon>Dikarya</taxon>
        <taxon>Ascomycota</taxon>
        <taxon>Pezizomycotina</taxon>
        <taxon>Dothideomycetes</taxon>
        <taxon>Dothideomycetidae</taxon>
        <taxon>Mycosphaerellales</taxon>
        <taxon>Teratosphaeriaceae</taxon>
        <taxon>Oleoguttula</taxon>
    </lineage>
</organism>
<dbReference type="AlphaFoldDB" id="A0AAV9JH26"/>
<dbReference type="Proteomes" id="UP001324427">
    <property type="component" value="Unassembled WGS sequence"/>
</dbReference>
<comment type="caution">
    <text evidence="2">The sequence shown here is derived from an EMBL/GenBank/DDBJ whole genome shotgun (WGS) entry which is preliminary data.</text>
</comment>
<feature type="region of interest" description="Disordered" evidence="1">
    <location>
        <begin position="443"/>
        <end position="497"/>
    </location>
</feature>
<feature type="compositionally biased region" description="Acidic residues" evidence="1">
    <location>
        <begin position="541"/>
        <end position="552"/>
    </location>
</feature>
<feature type="region of interest" description="Disordered" evidence="1">
    <location>
        <begin position="269"/>
        <end position="289"/>
    </location>
</feature>
<accession>A0AAV9JH26</accession>
<evidence type="ECO:0000256" key="1">
    <source>
        <dbReference type="SAM" id="MobiDB-lite"/>
    </source>
</evidence>
<keyword evidence="3" id="KW-1185">Reference proteome</keyword>
<reference evidence="2 3" key="1">
    <citation type="submission" date="2021-11" db="EMBL/GenBank/DDBJ databases">
        <title>Black yeast isolated from Biological Soil Crust.</title>
        <authorList>
            <person name="Kurbessoian T."/>
        </authorList>
    </citation>
    <scope>NUCLEOTIDE SEQUENCE [LARGE SCALE GENOMIC DNA]</scope>
    <source>
        <strain evidence="2 3">CCFEE 5522</strain>
    </source>
</reference>